<reference evidence="2 3" key="1">
    <citation type="submission" date="2016-04" db="EMBL/GenBank/DDBJ databases">
        <title>A degradative enzymes factory behind the ericoid mycorrhizal symbiosis.</title>
        <authorList>
            <consortium name="DOE Joint Genome Institute"/>
            <person name="Martino E."/>
            <person name="Morin E."/>
            <person name="Grelet G."/>
            <person name="Kuo A."/>
            <person name="Kohler A."/>
            <person name="Daghino S."/>
            <person name="Barry K."/>
            <person name="Choi C."/>
            <person name="Cichocki N."/>
            <person name="Clum A."/>
            <person name="Copeland A."/>
            <person name="Hainaut M."/>
            <person name="Haridas S."/>
            <person name="Labutti K."/>
            <person name="Lindquist E."/>
            <person name="Lipzen A."/>
            <person name="Khouja H.-R."/>
            <person name="Murat C."/>
            <person name="Ohm R."/>
            <person name="Olson A."/>
            <person name="Spatafora J."/>
            <person name="Veneault-Fourrey C."/>
            <person name="Henrissat B."/>
            <person name="Grigoriev I."/>
            <person name="Martin F."/>
            <person name="Perotto S."/>
        </authorList>
    </citation>
    <scope>NUCLEOTIDE SEQUENCE [LARGE SCALE GENOMIC DNA]</scope>
    <source>
        <strain evidence="2 3">F</strain>
    </source>
</reference>
<evidence type="ECO:0000256" key="1">
    <source>
        <dbReference type="SAM" id="MobiDB-lite"/>
    </source>
</evidence>
<feature type="compositionally biased region" description="Polar residues" evidence="1">
    <location>
        <begin position="120"/>
        <end position="129"/>
    </location>
</feature>
<organism evidence="2 3">
    <name type="scientific">Hyaloscypha variabilis (strain UAMH 11265 / GT02V1 / F)</name>
    <name type="common">Meliniomyces variabilis</name>
    <dbReference type="NCBI Taxonomy" id="1149755"/>
    <lineage>
        <taxon>Eukaryota</taxon>
        <taxon>Fungi</taxon>
        <taxon>Dikarya</taxon>
        <taxon>Ascomycota</taxon>
        <taxon>Pezizomycotina</taxon>
        <taxon>Leotiomycetes</taxon>
        <taxon>Helotiales</taxon>
        <taxon>Hyaloscyphaceae</taxon>
        <taxon>Hyaloscypha</taxon>
        <taxon>Hyaloscypha variabilis</taxon>
    </lineage>
</organism>
<dbReference type="EMBL" id="KZ613968">
    <property type="protein sequence ID" value="PMD30283.1"/>
    <property type="molecule type" value="Genomic_DNA"/>
</dbReference>
<dbReference type="Proteomes" id="UP000235786">
    <property type="component" value="Unassembled WGS sequence"/>
</dbReference>
<accession>A0A2J6QVK0</accession>
<sequence>MLCDRGCRVVCEMDGERRAIESQQLPAHNSPLSLQGAQQWFIWQIAHAQGKSYPCHRHQLLHQLLSPKLCARPEQGKISAASPRPGGLIQGLIGHADLACWHSAGDAAIQTCPNKERTGPTPTSSSTLEQEGLELPRSLVVISTTLPTS</sequence>
<keyword evidence="3" id="KW-1185">Reference proteome</keyword>
<proteinExistence type="predicted"/>
<evidence type="ECO:0000313" key="3">
    <source>
        <dbReference type="Proteomes" id="UP000235786"/>
    </source>
</evidence>
<gene>
    <name evidence="2" type="ORF">L207DRAFT_229239</name>
</gene>
<evidence type="ECO:0000313" key="2">
    <source>
        <dbReference type="EMBL" id="PMD30283.1"/>
    </source>
</evidence>
<feature type="region of interest" description="Disordered" evidence="1">
    <location>
        <begin position="111"/>
        <end position="131"/>
    </location>
</feature>
<protein>
    <submittedName>
        <fullName evidence="2">Uncharacterized protein</fullName>
    </submittedName>
</protein>
<name>A0A2J6QVK0_HYAVF</name>
<dbReference type="AlphaFoldDB" id="A0A2J6QVK0"/>